<proteinExistence type="predicted"/>
<dbReference type="RefSeq" id="XP_023580190.1">
    <property type="nucleotide sequence ID" value="XM_023724422.1"/>
</dbReference>
<name>A0A2Y9QAN6_TRIMA</name>
<evidence type="ECO:0000256" key="1">
    <source>
        <dbReference type="SAM" id="SignalP"/>
    </source>
</evidence>
<accession>A0A2Y9QAN6</accession>
<protein>
    <submittedName>
        <fullName evidence="3">Protein WFDC9-like</fullName>
    </submittedName>
</protein>
<dbReference type="Proteomes" id="UP000248480">
    <property type="component" value="Unplaced"/>
</dbReference>
<feature type="signal peptide" evidence="1">
    <location>
        <begin position="1"/>
        <end position="23"/>
    </location>
</feature>
<feature type="chain" id="PRO_5016138568" evidence="1">
    <location>
        <begin position="24"/>
        <end position="86"/>
    </location>
</feature>
<keyword evidence="1" id="KW-0732">Signal</keyword>
<dbReference type="InParanoid" id="A0A2Y9QAN6"/>
<dbReference type="KEGG" id="tmu:111819014"/>
<sequence length="86" mass="9870">MKLQVLLLIMLAYVVVMILPVQGSLWEKTSIDETVVEPCEYLPKSPKYCNKNCTPDHRCRSKEARCCRTYCGNICLKDGQFARVKV</sequence>
<dbReference type="GeneID" id="111819014"/>
<reference evidence="3" key="1">
    <citation type="submission" date="2025-08" db="UniProtKB">
        <authorList>
            <consortium name="RefSeq"/>
        </authorList>
    </citation>
    <scope>IDENTIFICATION</scope>
</reference>
<evidence type="ECO:0000313" key="3">
    <source>
        <dbReference type="RefSeq" id="XP_023580190.1"/>
    </source>
</evidence>
<organism evidence="2 3">
    <name type="scientific">Trichechus manatus latirostris</name>
    <name type="common">Florida manatee</name>
    <dbReference type="NCBI Taxonomy" id="127582"/>
    <lineage>
        <taxon>Eukaryota</taxon>
        <taxon>Metazoa</taxon>
        <taxon>Chordata</taxon>
        <taxon>Craniata</taxon>
        <taxon>Vertebrata</taxon>
        <taxon>Euteleostomi</taxon>
        <taxon>Mammalia</taxon>
        <taxon>Eutheria</taxon>
        <taxon>Afrotheria</taxon>
        <taxon>Sirenia</taxon>
        <taxon>Trichechidae</taxon>
        <taxon>Trichechus</taxon>
    </lineage>
</organism>
<evidence type="ECO:0000313" key="2">
    <source>
        <dbReference type="Proteomes" id="UP000248480"/>
    </source>
</evidence>
<keyword evidence="2" id="KW-1185">Reference proteome</keyword>
<gene>
    <name evidence="3" type="primary">LOC111819014</name>
</gene>
<dbReference type="AlphaFoldDB" id="A0A2Y9QAN6"/>